<gene>
    <name evidence="2" type="ORF">NDI37_19035</name>
</gene>
<feature type="region of interest" description="Disordered" evidence="1">
    <location>
        <begin position="154"/>
        <end position="188"/>
    </location>
</feature>
<proteinExistence type="predicted"/>
<dbReference type="Proteomes" id="UP001442494">
    <property type="component" value="Unassembled WGS sequence"/>
</dbReference>
<keyword evidence="3" id="KW-1185">Reference proteome</keyword>
<accession>A0ABV0JTL4</accession>
<comment type="caution">
    <text evidence="2">The sequence shown here is derived from an EMBL/GenBank/DDBJ whole genome shotgun (WGS) entry which is preliminary data.</text>
</comment>
<dbReference type="EMBL" id="JAMPKK010000046">
    <property type="protein sequence ID" value="MEP0866555.1"/>
    <property type="molecule type" value="Genomic_DNA"/>
</dbReference>
<protein>
    <submittedName>
        <fullName evidence="2">Uncharacterized protein</fullName>
    </submittedName>
</protein>
<evidence type="ECO:0000313" key="3">
    <source>
        <dbReference type="Proteomes" id="UP001442494"/>
    </source>
</evidence>
<reference evidence="2 3" key="1">
    <citation type="submission" date="2022-04" db="EMBL/GenBank/DDBJ databases">
        <title>Positive selection, recombination, and allopatry shape intraspecific diversity of widespread and dominant cyanobacteria.</title>
        <authorList>
            <person name="Wei J."/>
            <person name="Shu W."/>
            <person name="Hu C."/>
        </authorList>
    </citation>
    <scope>NUCLEOTIDE SEQUENCE [LARGE SCALE GENOMIC DNA]</scope>
    <source>
        <strain evidence="2 3">GB2-A5</strain>
    </source>
</reference>
<evidence type="ECO:0000256" key="1">
    <source>
        <dbReference type="SAM" id="MobiDB-lite"/>
    </source>
</evidence>
<sequence>MTSVRNQKLEIRTQLYWEPEINSSPCQPEQFPTLTMKKDFNDSKTLIDDCTPVPEETLDWLTALQGKQIKVQELKFGEDIHKLLKPAHFDAIQFLNSRMRVDENGITIETSVREHFSCPESARKAFASINQLRHLPIRYRKVNGVDRLWCKRGNSDSKNSDRASANKNVDRVGCKEKNSNGNPKDRKEENYITAAKYLPDLLRKNGDILVSPDQQERFAKFKKIYRTQALWIEYYLLESSGIVTDSGFKPPTERQYRPGKISAKLHELIKDMWAEAKINQNSLCKWILAFDCPSQAWLTLEAILLLNQWNEHTPKNGLQLYQAEQTTLKQLREPEGIKASLRYSNNEDENFLFLDEAFSVTLIQLLKSGVGLAQCQDYLKVRTAQANAARKGEKGKRSNKGFGTSK</sequence>
<evidence type="ECO:0000313" key="2">
    <source>
        <dbReference type="EMBL" id="MEP0866555.1"/>
    </source>
</evidence>
<feature type="compositionally biased region" description="Basic and acidic residues" evidence="1">
    <location>
        <begin position="168"/>
        <end position="188"/>
    </location>
</feature>
<organism evidence="2 3">
    <name type="scientific">Funiculus sociatus GB2-A5</name>
    <dbReference type="NCBI Taxonomy" id="2933946"/>
    <lineage>
        <taxon>Bacteria</taxon>
        <taxon>Bacillati</taxon>
        <taxon>Cyanobacteriota</taxon>
        <taxon>Cyanophyceae</taxon>
        <taxon>Coleofasciculales</taxon>
        <taxon>Coleofasciculaceae</taxon>
        <taxon>Funiculus</taxon>
    </lineage>
</organism>
<dbReference type="RefSeq" id="WP_190417206.1">
    <property type="nucleotide sequence ID" value="NZ_JAMPKK010000046.1"/>
</dbReference>
<name>A0ABV0JTL4_9CYAN</name>